<evidence type="ECO:0000313" key="1">
    <source>
        <dbReference type="EMBL" id="CAB4156292.1"/>
    </source>
</evidence>
<gene>
    <name evidence="1" type="ORF">UFOVP661_44</name>
</gene>
<dbReference type="InterPro" id="IPR005335">
    <property type="entry name" value="Terminase_ssu"/>
</dbReference>
<accession>A0A6J5NC96</accession>
<dbReference type="EMBL" id="LR796642">
    <property type="protein sequence ID" value="CAB4156292.1"/>
    <property type="molecule type" value="Genomic_DNA"/>
</dbReference>
<dbReference type="Pfam" id="PF03592">
    <property type="entry name" value="Terminase_2"/>
    <property type="match status" value="1"/>
</dbReference>
<name>A0A6J5NC96_9CAUD</name>
<organism evidence="1">
    <name type="scientific">uncultured Caudovirales phage</name>
    <dbReference type="NCBI Taxonomy" id="2100421"/>
    <lineage>
        <taxon>Viruses</taxon>
        <taxon>Duplodnaviria</taxon>
        <taxon>Heunggongvirae</taxon>
        <taxon>Uroviricota</taxon>
        <taxon>Caudoviricetes</taxon>
        <taxon>Peduoviridae</taxon>
        <taxon>Maltschvirus</taxon>
        <taxon>Maltschvirus maltsch</taxon>
    </lineage>
</organism>
<protein>
    <submittedName>
        <fullName evidence="1">Terminase small subunit</fullName>
    </submittedName>
</protein>
<proteinExistence type="predicted"/>
<sequence>MPVIKNPQREAFALCIARGEEVTKSYAAVYPGHGIKDMKTLSVKASRLHTQPVIQARIAEMKEALSVRTHITQQRVLEELAKIGFSNAGDMVELGSDGKTTVDISKLSSDQKAAISEIQIETDDKGKQRVRVKLHDKRAALMDIGKHLGMFREKIEVTGKDGGAIEVKNRLEVSLLDREEREMLKQMLLAIAERKAEREGSMRTINHQNLIEGDDAA</sequence>
<reference evidence="1" key="1">
    <citation type="submission" date="2020-04" db="EMBL/GenBank/DDBJ databases">
        <authorList>
            <person name="Chiriac C."/>
            <person name="Salcher M."/>
            <person name="Ghai R."/>
            <person name="Kavagutti S V."/>
        </authorList>
    </citation>
    <scope>NUCLEOTIDE SEQUENCE</scope>
</reference>
<dbReference type="GO" id="GO:0051276">
    <property type="term" value="P:chromosome organization"/>
    <property type="evidence" value="ECO:0007669"/>
    <property type="project" value="InterPro"/>
</dbReference>